<evidence type="ECO:0000259" key="1">
    <source>
        <dbReference type="Pfam" id="PF01636"/>
    </source>
</evidence>
<accession>A0A7D3ZQY5</accession>
<protein>
    <submittedName>
        <fullName evidence="2">Aminoglycoside phosphotransferase</fullName>
    </submittedName>
</protein>
<feature type="domain" description="Aminoglycoside phosphotransferase" evidence="1">
    <location>
        <begin position="35"/>
        <end position="261"/>
    </location>
</feature>
<keyword evidence="2" id="KW-0808">Transferase</keyword>
<gene>
    <name evidence="2" type="ORF">ACTIVE_6009</name>
</gene>
<dbReference type="InterPro" id="IPR002575">
    <property type="entry name" value="Aminoglycoside_PTrfase"/>
</dbReference>
<dbReference type="Pfam" id="PF01636">
    <property type="entry name" value="APH"/>
    <property type="match status" value="1"/>
</dbReference>
<dbReference type="Gene3D" id="3.90.1200.10">
    <property type="match status" value="1"/>
</dbReference>
<reference evidence="2 3" key="1">
    <citation type="submission" date="2020-05" db="EMBL/GenBank/DDBJ databases">
        <title>Actinomadura verrucosospora NRRL-B18236 (PFL_A860) Genome sequencing and assembly.</title>
        <authorList>
            <person name="Samborskyy M."/>
        </authorList>
    </citation>
    <scope>NUCLEOTIDE SEQUENCE [LARGE SCALE GENOMIC DNA]</scope>
    <source>
        <strain evidence="2 3">NRRL:B18236</strain>
    </source>
</reference>
<organism evidence="2 3">
    <name type="scientific">Actinomadura verrucosospora</name>
    <dbReference type="NCBI Taxonomy" id="46165"/>
    <lineage>
        <taxon>Bacteria</taxon>
        <taxon>Bacillati</taxon>
        <taxon>Actinomycetota</taxon>
        <taxon>Actinomycetes</taxon>
        <taxon>Streptosporangiales</taxon>
        <taxon>Thermomonosporaceae</taxon>
        <taxon>Actinomadura</taxon>
    </lineage>
</organism>
<dbReference type="CDD" id="cd05155">
    <property type="entry name" value="APH_ChoK_like_1"/>
    <property type="match status" value="1"/>
</dbReference>
<name>A0A7D3ZQY5_ACTVE</name>
<proteinExistence type="predicted"/>
<dbReference type="RefSeq" id="WP_173098181.1">
    <property type="nucleotide sequence ID" value="NZ_CP053892.1"/>
</dbReference>
<dbReference type="PANTHER" id="PTHR21310:SF42">
    <property type="entry name" value="BIFUNCTIONAL AAC_APH"/>
    <property type="match status" value="1"/>
</dbReference>
<dbReference type="Proteomes" id="UP000501240">
    <property type="component" value="Chromosome"/>
</dbReference>
<dbReference type="PANTHER" id="PTHR21310">
    <property type="entry name" value="AMINOGLYCOSIDE PHOSPHOTRANSFERASE-RELATED-RELATED"/>
    <property type="match status" value="1"/>
</dbReference>
<dbReference type="GO" id="GO:0016740">
    <property type="term" value="F:transferase activity"/>
    <property type="evidence" value="ECO:0007669"/>
    <property type="project" value="UniProtKB-KW"/>
</dbReference>
<keyword evidence="3" id="KW-1185">Reference proteome</keyword>
<dbReference type="EMBL" id="CP053892">
    <property type="protein sequence ID" value="QKG24362.1"/>
    <property type="molecule type" value="Genomic_DNA"/>
</dbReference>
<dbReference type="Gene3D" id="3.30.200.20">
    <property type="entry name" value="Phosphorylase Kinase, domain 1"/>
    <property type="match status" value="1"/>
</dbReference>
<dbReference type="InterPro" id="IPR011009">
    <property type="entry name" value="Kinase-like_dom_sf"/>
</dbReference>
<dbReference type="AlphaFoldDB" id="A0A7D3ZQY5"/>
<dbReference type="SUPFAM" id="SSF56112">
    <property type="entry name" value="Protein kinase-like (PK-like)"/>
    <property type="match status" value="1"/>
</dbReference>
<evidence type="ECO:0000313" key="3">
    <source>
        <dbReference type="Proteomes" id="UP000501240"/>
    </source>
</evidence>
<evidence type="ECO:0000313" key="2">
    <source>
        <dbReference type="EMBL" id="QKG24362.1"/>
    </source>
</evidence>
<dbReference type="InterPro" id="IPR051678">
    <property type="entry name" value="AGP_Transferase"/>
</dbReference>
<sequence length="294" mass="31410">MAKMHADEVETDAALVRRLVRGRFPAWAELPVERFASGGTVNAVYRLGSALSVRLPLTAGGVRALEHETRWLPELAPGLPVAIPAVAGTGGPAEGFPWPWAVHRWLDGEPPLEGMASADLARDLGEFVRALRKTRIPGGPAAYRGGPLSGVDAAMRSAVDDLRRTDEPFDADAILAAWDESLRAPAWTGPPCWLHSDLMPSNLLVDAAGRLSGVLDFATAGVGDPACDLIPAWNLLPSGVRPAFRDAVDADDATWLRGRGWALSMAVIQLPYYRETNPVISANARYAIRSVLGG</sequence>